<dbReference type="Gene3D" id="3.40.50.880">
    <property type="match status" value="1"/>
</dbReference>
<gene>
    <name evidence="1" type="ORF">CDV56_104185</name>
</gene>
<evidence type="ECO:0000313" key="1">
    <source>
        <dbReference type="EMBL" id="RHZ54015.1"/>
    </source>
</evidence>
<organism evidence="1 2">
    <name type="scientific">Aspergillus thermomutatus</name>
    <name type="common">Neosartorya pseudofischeri</name>
    <dbReference type="NCBI Taxonomy" id="41047"/>
    <lineage>
        <taxon>Eukaryota</taxon>
        <taxon>Fungi</taxon>
        <taxon>Dikarya</taxon>
        <taxon>Ascomycota</taxon>
        <taxon>Pezizomycotina</taxon>
        <taxon>Eurotiomycetes</taxon>
        <taxon>Eurotiomycetidae</taxon>
        <taxon>Eurotiales</taxon>
        <taxon>Aspergillaceae</taxon>
        <taxon>Aspergillus</taxon>
        <taxon>Aspergillus subgen. Fumigati</taxon>
    </lineage>
</organism>
<accession>A0A397GT69</accession>
<dbReference type="VEuPathDB" id="FungiDB:CDV56_104185"/>
<dbReference type="GO" id="GO:0005829">
    <property type="term" value="C:cytosol"/>
    <property type="evidence" value="ECO:0007669"/>
    <property type="project" value="TreeGrafter"/>
</dbReference>
<sequence length="298" mass="32652">MTRTIHIAVLDVDIPPRTLYETRGLCSAHFRNALQHAATRLNALSPGSEISIAVTPYDIRGGHYPDFRHLRQTQTPLSEHSIEAILITGGAPGVYEIDETPWMRTLAKFLQTVFREYPAVRIMGTCFGHQLIGHALVDSGAGDVYVEKCPLGREVGIHSVQLNREFVEAFPLALGGLPDGRLRIQMFHGDRVMVKGANEGVLPETAAVSLPAPWVNIGSTPICPIQGMYYPGRVLSVQGHYELDAFGMQKMCLEFAPLLGWTDSKLGLFLEQVGFDYDGRQDDSGAFALAVACFLAGE</sequence>
<dbReference type="Proteomes" id="UP000215305">
    <property type="component" value="Unassembled WGS sequence"/>
</dbReference>
<evidence type="ECO:0008006" key="3">
    <source>
        <dbReference type="Google" id="ProtNLM"/>
    </source>
</evidence>
<name>A0A397GT69_ASPTH</name>
<dbReference type="AlphaFoldDB" id="A0A397GT69"/>
<dbReference type="InterPro" id="IPR029062">
    <property type="entry name" value="Class_I_gatase-like"/>
</dbReference>
<dbReference type="PANTHER" id="PTHR42695">
    <property type="entry name" value="GLUTAMINE AMIDOTRANSFERASE YLR126C-RELATED"/>
    <property type="match status" value="1"/>
</dbReference>
<protein>
    <recommendedName>
        <fullName evidence="3">Glutamine amidotransferase domain-containing protein</fullName>
    </recommendedName>
</protein>
<keyword evidence="2" id="KW-1185">Reference proteome</keyword>
<comment type="caution">
    <text evidence="1">The sequence shown here is derived from an EMBL/GenBank/DDBJ whole genome shotgun (WGS) entry which is preliminary data.</text>
</comment>
<dbReference type="CDD" id="cd01741">
    <property type="entry name" value="GATase1_1"/>
    <property type="match status" value="1"/>
</dbReference>
<proteinExistence type="predicted"/>
<dbReference type="SUPFAM" id="SSF52317">
    <property type="entry name" value="Class I glutamine amidotransferase-like"/>
    <property type="match status" value="1"/>
</dbReference>
<dbReference type="FunFam" id="3.40.50.880:FF:000096">
    <property type="entry name" value="Class I glutamine amidotransferase-like protein"/>
    <property type="match status" value="1"/>
</dbReference>
<dbReference type="InterPro" id="IPR044992">
    <property type="entry name" value="ChyE-like"/>
</dbReference>
<dbReference type="GO" id="GO:0005634">
    <property type="term" value="C:nucleus"/>
    <property type="evidence" value="ECO:0007669"/>
    <property type="project" value="TreeGrafter"/>
</dbReference>
<dbReference type="STRING" id="41047.A0A397GT69"/>
<dbReference type="EMBL" id="NKHU02000116">
    <property type="protein sequence ID" value="RHZ54015.1"/>
    <property type="molecule type" value="Genomic_DNA"/>
</dbReference>
<evidence type="ECO:0000313" key="2">
    <source>
        <dbReference type="Proteomes" id="UP000215305"/>
    </source>
</evidence>
<dbReference type="OrthoDB" id="1669814at2759"/>
<dbReference type="PANTHER" id="PTHR42695:SF6">
    <property type="entry name" value="GLUTAMINE AMIDOTRANSFERASE DOMAIN-CONTAINING PROTEIN"/>
    <property type="match status" value="1"/>
</dbReference>
<dbReference type="RefSeq" id="XP_026613827.1">
    <property type="nucleotide sequence ID" value="XM_026757804.1"/>
</dbReference>
<dbReference type="GeneID" id="38126159"/>
<reference evidence="1" key="1">
    <citation type="submission" date="2018-08" db="EMBL/GenBank/DDBJ databases">
        <title>Draft genome sequence of azole-resistant Aspergillus thermomutatus (Neosartorya pseudofischeri) strain HMR AF 39, isolated from a human nasal aspirate.</title>
        <authorList>
            <person name="Parent-Michaud M."/>
            <person name="Dufresne P.J."/>
            <person name="Fournier E."/>
            <person name="Martineau C."/>
            <person name="Moreira S."/>
            <person name="Perkins V."/>
            <person name="De Repentigny L."/>
            <person name="Dufresne S.F."/>
        </authorList>
    </citation>
    <scope>NUCLEOTIDE SEQUENCE [LARGE SCALE GENOMIC DNA]</scope>
    <source>
        <strain evidence="1">HMR AF 39</strain>
    </source>
</reference>